<accession>A0ABP5JF56</accession>
<dbReference type="SUPFAM" id="SSF55486">
    <property type="entry name" value="Metalloproteases ('zincins'), catalytic domain"/>
    <property type="match status" value="1"/>
</dbReference>
<dbReference type="Proteomes" id="UP001501161">
    <property type="component" value="Unassembled WGS sequence"/>
</dbReference>
<dbReference type="EMBL" id="BAAAMQ010000017">
    <property type="protein sequence ID" value="GAA2115971.1"/>
    <property type="molecule type" value="Genomic_DNA"/>
</dbReference>
<dbReference type="InterPro" id="IPR024079">
    <property type="entry name" value="MetalloPept_cat_dom_sf"/>
</dbReference>
<sequence>MSSRFRSLAASLALVMGAGALSSIAPATAAPDDTAFTPLRGFEPSGAKVRVEPEEYAATRVDLAALRADLPSGDATAVVEIPGPDGSLESFRVQRSRTMESELAAAHPEIQTWSGVGVDDPRSSIALDITPMGFHAFVREPGAQADWYVDPAYNRRGTTTHLSYRSSDLPAPAKRRAEGEVEALRETVTEAGTADRVANVATNRRYYRLALTSDPSYAAYFGSENVLAEKVTLINRVNEIYNADLAVELRLVNDTDVLNLDTDAKATGADGPCGSAPCFAPYDDNGTPDDGDDTFGDLDFCSGATLGKNRTVLGQLIGASNYDVGHIALGVNGGGVAYLGVIGGDYKGGGCTGLPEPKGDFFAIDYVAHEIGHQFGGNHTFNGALGACGGNISDASVEPGSGSSVMAYAGICGQDDLQPHTDPYFSFLTVDEAYATMDQAPYGNVEVQTVSLRGFGDPGDSFTLGFGGETTVPIVFGTNYTAAGIKAAIEEVVDQPVSIAQWGFDQFSLPLTAPDETGFQVIFNATASILAEGNAVEDQLAVTNGSAGVSGFVGETARGGPSQAQGFPLESDNTNPSVSAGEDKVVPIRTPFALSGSGSDADGDSLVYLWEQTNFGEGTRLSSNTKVYGPLFRVFGDDAVVSDEDTLKSPSPGINLADGSPNRVFPDMTQVLAGNTNAATGDCPAAVDGAGVPLPNNRQLPDTLLDCYSEYLPDTDYLGSLDADDRKMNFRLTARDLAVRGGGLAFDDLTLTVDPSAGPFLVTSQSAPGATVAGGSSVPVTWAVNGTRKLAENVKITLSTDGGATFGTVLAASTPNDGSETFAMPNVTASDVRIKIEAVGNYFFDVNDASFALKATPAPSPAAAPDTTITSGPADGSIVLKRKQTITYASSVSPATFVCTVDDEPVSCDVAGLTDKFRAGTHVFTVAAVNAAGVADPTPATLTFTVPRNSSTFARKGKGAWDREKDARAFSGKYLTSRRKGSELVTRVKQTDRIVVVHGTLPKGGVARVFLGRKRIGTIRFKGKKAYGQLRTFRFDRAQKGKLRIVVAKNKPVRIEGVAVVTD</sequence>
<evidence type="ECO:0000256" key="1">
    <source>
        <dbReference type="SAM" id="MobiDB-lite"/>
    </source>
</evidence>
<feature type="signal peptide" evidence="2">
    <location>
        <begin position="1"/>
        <end position="29"/>
    </location>
</feature>
<organism evidence="3 4">
    <name type="scientific">Nocardioides furvisabuli</name>
    <dbReference type="NCBI Taxonomy" id="375542"/>
    <lineage>
        <taxon>Bacteria</taxon>
        <taxon>Bacillati</taxon>
        <taxon>Actinomycetota</taxon>
        <taxon>Actinomycetes</taxon>
        <taxon>Propionibacteriales</taxon>
        <taxon>Nocardioidaceae</taxon>
        <taxon>Nocardioides</taxon>
    </lineage>
</organism>
<name>A0ABP5JF56_9ACTN</name>
<comment type="caution">
    <text evidence="3">The sequence shown here is derived from an EMBL/GenBank/DDBJ whole genome shotgun (WGS) entry which is preliminary data.</text>
</comment>
<keyword evidence="4" id="KW-1185">Reference proteome</keyword>
<dbReference type="Gene3D" id="3.40.390.10">
    <property type="entry name" value="Collagenase (Catalytic Domain)"/>
    <property type="match status" value="1"/>
</dbReference>
<keyword evidence="2" id="KW-0732">Signal</keyword>
<evidence type="ECO:0008006" key="5">
    <source>
        <dbReference type="Google" id="ProtNLM"/>
    </source>
</evidence>
<gene>
    <name evidence="3" type="ORF">GCM10009726_35160</name>
</gene>
<proteinExistence type="predicted"/>
<evidence type="ECO:0000256" key="2">
    <source>
        <dbReference type="SAM" id="SignalP"/>
    </source>
</evidence>
<feature type="region of interest" description="Disordered" evidence="1">
    <location>
        <begin position="559"/>
        <end position="581"/>
    </location>
</feature>
<feature type="chain" id="PRO_5046929367" description="Metallo-peptidase family M12B Reprolysin-like" evidence="2">
    <location>
        <begin position="30"/>
        <end position="1063"/>
    </location>
</feature>
<evidence type="ECO:0000313" key="4">
    <source>
        <dbReference type="Proteomes" id="UP001501161"/>
    </source>
</evidence>
<dbReference type="Pfam" id="PF13574">
    <property type="entry name" value="Reprolysin_2"/>
    <property type="match status" value="1"/>
</dbReference>
<reference evidence="4" key="1">
    <citation type="journal article" date="2019" name="Int. J. Syst. Evol. Microbiol.">
        <title>The Global Catalogue of Microorganisms (GCM) 10K type strain sequencing project: providing services to taxonomists for standard genome sequencing and annotation.</title>
        <authorList>
            <consortium name="The Broad Institute Genomics Platform"/>
            <consortium name="The Broad Institute Genome Sequencing Center for Infectious Disease"/>
            <person name="Wu L."/>
            <person name="Ma J."/>
        </authorList>
    </citation>
    <scope>NUCLEOTIDE SEQUENCE [LARGE SCALE GENOMIC DNA]</scope>
    <source>
        <strain evidence="4">JCM 13813</strain>
    </source>
</reference>
<protein>
    <recommendedName>
        <fullName evidence="5">Metallo-peptidase family M12B Reprolysin-like</fullName>
    </recommendedName>
</protein>
<evidence type="ECO:0000313" key="3">
    <source>
        <dbReference type="EMBL" id="GAA2115971.1"/>
    </source>
</evidence>